<dbReference type="Proteomes" id="UP001341840">
    <property type="component" value="Unassembled WGS sequence"/>
</dbReference>
<proteinExistence type="inferred from homology"/>
<comment type="subcellular location">
    <subcellularLocation>
        <location evidence="1">Cytoplasm</location>
        <location evidence="1">Cytoskeleton</location>
    </subcellularLocation>
</comment>
<evidence type="ECO:0000313" key="7">
    <source>
        <dbReference type="Proteomes" id="UP001341840"/>
    </source>
</evidence>
<dbReference type="Gene3D" id="1.10.1760.10">
    <property type="entry name" value="Actin-related protein 2/3 complex subunit 3"/>
    <property type="match status" value="1"/>
</dbReference>
<keyword evidence="7" id="KW-1185">Reference proteome</keyword>
<dbReference type="EMBL" id="JASCZI010151164">
    <property type="protein sequence ID" value="MED6170422.1"/>
    <property type="molecule type" value="Genomic_DNA"/>
</dbReference>
<protein>
    <submittedName>
        <fullName evidence="6">Actin- protein 2/3 complex subunit 3</fullName>
    </submittedName>
</protein>
<comment type="similarity">
    <text evidence="2">Belongs to the ARPC3 family.</text>
</comment>
<name>A0ABU6V9R3_9FABA</name>
<accession>A0ABU6V9R3</accession>
<comment type="caution">
    <text evidence="6">The sequence shown here is derived from an EMBL/GenBank/DDBJ whole genome shotgun (WGS) entry which is preliminary data.</text>
</comment>
<keyword evidence="5" id="KW-0206">Cytoskeleton</keyword>
<evidence type="ECO:0000256" key="4">
    <source>
        <dbReference type="ARBA" id="ARBA00023203"/>
    </source>
</evidence>
<keyword evidence="4" id="KW-0009">Actin-binding</keyword>
<gene>
    <name evidence="6" type="primary">ARPC3_2</name>
    <name evidence="6" type="ORF">PIB30_030728</name>
</gene>
<dbReference type="InterPro" id="IPR007204">
    <property type="entry name" value="ARPC3"/>
</dbReference>
<keyword evidence="3" id="KW-0963">Cytoplasm</keyword>
<evidence type="ECO:0000256" key="5">
    <source>
        <dbReference type="ARBA" id="ARBA00023212"/>
    </source>
</evidence>
<dbReference type="SUPFAM" id="SSF69060">
    <property type="entry name" value="Arp2/3 complex 21 kDa subunit ARPC3"/>
    <property type="match status" value="1"/>
</dbReference>
<dbReference type="Pfam" id="PF04062">
    <property type="entry name" value="P21-Arc"/>
    <property type="match status" value="1"/>
</dbReference>
<sequence>MFSKTTERASRSRRRNGDRSFGVEMFCPARVSDQDRTDIKRPADVFFRNFDIKRPADKLLIYLTSYMNVVLKRLQGYRTLAEGIKPDHSAERMRKE</sequence>
<evidence type="ECO:0000256" key="2">
    <source>
        <dbReference type="ARBA" id="ARBA00010856"/>
    </source>
</evidence>
<dbReference type="PANTHER" id="PTHR12391">
    <property type="entry name" value="ARP2/3 COMPLEX 21 KD SUBUNIT"/>
    <property type="match status" value="1"/>
</dbReference>
<organism evidence="6 7">
    <name type="scientific">Stylosanthes scabra</name>
    <dbReference type="NCBI Taxonomy" id="79078"/>
    <lineage>
        <taxon>Eukaryota</taxon>
        <taxon>Viridiplantae</taxon>
        <taxon>Streptophyta</taxon>
        <taxon>Embryophyta</taxon>
        <taxon>Tracheophyta</taxon>
        <taxon>Spermatophyta</taxon>
        <taxon>Magnoliopsida</taxon>
        <taxon>eudicotyledons</taxon>
        <taxon>Gunneridae</taxon>
        <taxon>Pentapetalae</taxon>
        <taxon>rosids</taxon>
        <taxon>fabids</taxon>
        <taxon>Fabales</taxon>
        <taxon>Fabaceae</taxon>
        <taxon>Papilionoideae</taxon>
        <taxon>50 kb inversion clade</taxon>
        <taxon>dalbergioids sensu lato</taxon>
        <taxon>Dalbergieae</taxon>
        <taxon>Pterocarpus clade</taxon>
        <taxon>Stylosanthes</taxon>
    </lineage>
</organism>
<evidence type="ECO:0000256" key="3">
    <source>
        <dbReference type="ARBA" id="ARBA00022490"/>
    </source>
</evidence>
<dbReference type="InterPro" id="IPR036753">
    <property type="entry name" value="ARPC3_sf"/>
</dbReference>
<reference evidence="6 7" key="1">
    <citation type="journal article" date="2023" name="Plants (Basel)">
        <title>Bridging the Gap: Combining Genomics and Transcriptomics Approaches to Understand Stylosanthes scabra, an Orphan Legume from the Brazilian Caatinga.</title>
        <authorList>
            <person name="Ferreira-Neto J.R.C."/>
            <person name="da Silva M.D."/>
            <person name="Binneck E."/>
            <person name="de Melo N.F."/>
            <person name="da Silva R.H."/>
            <person name="de Melo A.L.T.M."/>
            <person name="Pandolfi V."/>
            <person name="Bustamante F.O."/>
            <person name="Brasileiro-Vidal A.C."/>
            <person name="Benko-Iseppon A.M."/>
        </authorList>
    </citation>
    <scope>NUCLEOTIDE SEQUENCE [LARGE SCALE GENOMIC DNA]</scope>
    <source>
        <tissue evidence="6">Leaves</tissue>
    </source>
</reference>
<evidence type="ECO:0000256" key="1">
    <source>
        <dbReference type="ARBA" id="ARBA00004245"/>
    </source>
</evidence>
<evidence type="ECO:0000313" key="6">
    <source>
        <dbReference type="EMBL" id="MED6170422.1"/>
    </source>
</evidence>